<evidence type="ECO:0000313" key="2">
    <source>
        <dbReference type="EMBL" id="QNA44625.1"/>
    </source>
</evidence>
<organism evidence="2 3">
    <name type="scientific">Lacibacter sediminis</name>
    <dbReference type="NCBI Taxonomy" id="2760713"/>
    <lineage>
        <taxon>Bacteria</taxon>
        <taxon>Pseudomonadati</taxon>
        <taxon>Bacteroidota</taxon>
        <taxon>Chitinophagia</taxon>
        <taxon>Chitinophagales</taxon>
        <taxon>Chitinophagaceae</taxon>
        <taxon>Lacibacter</taxon>
    </lineage>
</organism>
<dbReference type="AlphaFoldDB" id="A0A7G5XGM2"/>
<proteinExistence type="predicted"/>
<dbReference type="Proteomes" id="UP000515344">
    <property type="component" value="Chromosome"/>
</dbReference>
<evidence type="ECO:0000259" key="1">
    <source>
        <dbReference type="Pfam" id="PF06439"/>
    </source>
</evidence>
<gene>
    <name evidence="2" type="ORF">H4075_00060</name>
</gene>
<dbReference type="KEGG" id="lacs:H4075_00060"/>
<keyword evidence="3" id="KW-1185">Reference proteome</keyword>
<accession>A0A7G5XGM2</accession>
<evidence type="ECO:0000313" key="3">
    <source>
        <dbReference type="Proteomes" id="UP000515344"/>
    </source>
</evidence>
<protein>
    <submittedName>
        <fullName evidence="2">DUF1080 domain-containing protein</fullName>
    </submittedName>
</protein>
<dbReference type="GO" id="GO:0016787">
    <property type="term" value="F:hydrolase activity"/>
    <property type="evidence" value="ECO:0007669"/>
    <property type="project" value="InterPro"/>
</dbReference>
<feature type="domain" description="3-keto-alpha-glucoside-1,2-lyase/3-keto-2-hydroxy-glucal hydratase" evidence="1">
    <location>
        <begin position="25"/>
        <end position="207"/>
    </location>
</feature>
<reference evidence="3" key="1">
    <citation type="submission" date="2020-08" db="EMBL/GenBank/DDBJ databases">
        <title>Lacibacter sp. S13-6-6 genome sequencing.</title>
        <authorList>
            <person name="Jin L."/>
        </authorList>
    </citation>
    <scope>NUCLEOTIDE SEQUENCE [LARGE SCALE GENOMIC DNA]</scope>
    <source>
        <strain evidence="3">S13-6-6</strain>
    </source>
</reference>
<dbReference type="RefSeq" id="WP_182802976.1">
    <property type="nucleotide sequence ID" value="NZ_CP060007.1"/>
</dbReference>
<dbReference type="Gene3D" id="2.60.120.560">
    <property type="entry name" value="Exo-inulinase, domain 1"/>
    <property type="match status" value="1"/>
</dbReference>
<sequence>MRFLRITAVLFSVVFLLSATNKKPKWVSLFDGKTLNGWKVGSNPETFKVEDGAIVVNGKVAHLFYDGKAGNHDFKNFELKLDIMTMPGSNSGVYIHTQYQESSWPKKGYEVQVNNSQGDWRRTGGLYAVQDIKEPPAKDNEWFTMHIVVKNKNIKVSVNNKQLVDYTEPENAVREKGMEGRLLSSGTIALQGHDPNSKVLYKNIQLKVLD</sequence>
<dbReference type="Pfam" id="PF06439">
    <property type="entry name" value="3keto-disac_hyd"/>
    <property type="match status" value="1"/>
</dbReference>
<dbReference type="EMBL" id="CP060007">
    <property type="protein sequence ID" value="QNA44625.1"/>
    <property type="molecule type" value="Genomic_DNA"/>
</dbReference>
<dbReference type="InterPro" id="IPR010496">
    <property type="entry name" value="AL/BT2_dom"/>
</dbReference>
<name>A0A7G5XGM2_9BACT</name>